<keyword evidence="3" id="KW-0813">Transport</keyword>
<dbReference type="EMBL" id="GL377304">
    <property type="protein sequence ID" value="EFI99633.1"/>
    <property type="molecule type" value="Genomic_DNA"/>
</dbReference>
<evidence type="ECO:0000313" key="12">
    <source>
        <dbReference type="EMBL" id="EFI99633.1"/>
    </source>
</evidence>
<evidence type="ECO:0000256" key="6">
    <source>
        <dbReference type="ARBA" id="ARBA00023136"/>
    </source>
</evidence>
<feature type="transmembrane region" description="Helical" evidence="8">
    <location>
        <begin position="20"/>
        <end position="37"/>
    </location>
</feature>
<dbReference type="InterPro" id="IPR027815">
    <property type="entry name" value="CSC1/OSCA1-like_cyt"/>
</dbReference>
<evidence type="ECO:0008006" key="14">
    <source>
        <dbReference type="Google" id="ProtNLM"/>
    </source>
</evidence>
<feature type="compositionally biased region" description="Pro residues" evidence="7">
    <location>
        <begin position="1420"/>
        <end position="1433"/>
    </location>
</feature>
<feature type="non-terminal residue" evidence="12">
    <location>
        <position position="1433"/>
    </location>
</feature>
<feature type="region of interest" description="Disordered" evidence="7">
    <location>
        <begin position="1029"/>
        <end position="1051"/>
    </location>
</feature>
<evidence type="ECO:0000313" key="13">
    <source>
        <dbReference type="Proteomes" id="UP000007431"/>
    </source>
</evidence>
<dbReference type="GO" id="GO:0005227">
    <property type="term" value="F:calcium-activated cation channel activity"/>
    <property type="evidence" value="ECO:0007669"/>
    <property type="project" value="InterPro"/>
</dbReference>
<evidence type="ECO:0000256" key="2">
    <source>
        <dbReference type="ARBA" id="ARBA00007779"/>
    </source>
</evidence>
<feature type="region of interest" description="Disordered" evidence="7">
    <location>
        <begin position="949"/>
        <end position="970"/>
    </location>
</feature>
<dbReference type="InterPro" id="IPR045122">
    <property type="entry name" value="Csc1-like"/>
</dbReference>
<reference evidence="12 13" key="1">
    <citation type="journal article" date="2010" name="Nat. Biotechnol.">
        <title>Genome sequence of the model mushroom Schizophyllum commune.</title>
        <authorList>
            <person name="Ohm R.A."/>
            <person name="de Jong J.F."/>
            <person name="Lugones L.G."/>
            <person name="Aerts A."/>
            <person name="Kothe E."/>
            <person name="Stajich J.E."/>
            <person name="de Vries R.P."/>
            <person name="Record E."/>
            <person name="Levasseur A."/>
            <person name="Baker S.E."/>
            <person name="Bartholomew K.A."/>
            <person name="Coutinho P.M."/>
            <person name="Erdmann S."/>
            <person name="Fowler T.J."/>
            <person name="Gathman A.C."/>
            <person name="Lombard V."/>
            <person name="Henrissat B."/>
            <person name="Knabe N."/>
            <person name="Kuees U."/>
            <person name="Lilly W.W."/>
            <person name="Lindquist E."/>
            <person name="Lucas S."/>
            <person name="Magnuson J.K."/>
            <person name="Piumi F."/>
            <person name="Raudaskoski M."/>
            <person name="Salamov A."/>
            <person name="Schmutz J."/>
            <person name="Schwarze F.W.M.R."/>
            <person name="vanKuyk P.A."/>
            <person name="Horton J.S."/>
            <person name="Grigoriev I.V."/>
            <person name="Woesten H.A.B."/>
        </authorList>
    </citation>
    <scope>NUCLEOTIDE SEQUENCE [LARGE SCALE GENOMIC DNA]</scope>
    <source>
        <strain evidence="13">H4-8 / FGSC 9210</strain>
    </source>
</reference>
<evidence type="ECO:0000256" key="7">
    <source>
        <dbReference type="SAM" id="MobiDB-lite"/>
    </source>
</evidence>
<evidence type="ECO:0000256" key="3">
    <source>
        <dbReference type="ARBA" id="ARBA00022448"/>
    </source>
</evidence>
<feature type="compositionally biased region" description="Basic and acidic residues" evidence="7">
    <location>
        <begin position="1239"/>
        <end position="1249"/>
    </location>
</feature>
<feature type="transmembrane region" description="Helical" evidence="8">
    <location>
        <begin position="164"/>
        <end position="186"/>
    </location>
</feature>
<dbReference type="PANTHER" id="PTHR13018">
    <property type="entry name" value="PROBABLE MEMBRANE PROTEIN DUF221-RELATED"/>
    <property type="match status" value="1"/>
</dbReference>
<evidence type="ECO:0000256" key="8">
    <source>
        <dbReference type="SAM" id="Phobius"/>
    </source>
</evidence>
<proteinExistence type="inferred from homology"/>
<feature type="domain" description="CSC1/OSCA1-like cytosolic" evidence="11">
    <location>
        <begin position="324"/>
        <end position="605"/>
    </location>
</feature>
<evidence type="ECO:0000256" key="4">
    <source>
        <dbReference type="ARBA" id="ARBA00022692"/>
    </source>
</evidence>
<comment type="subcellular location">
    <subcellularLocation>
        <location evidence="1">Membrane</location>
        <topology evidence="1">Multi-pass membrane protein</topology>
    </subcellularLocation>
</comment>
<feature type="transmembrane region" description="Helical" evidence="8">
    <location>
        <begin position="714"/>
        <end position="737"/>
    </location>
</feature>
<feature type="domain" description="CSC1/OSCA1-like N-terminal transmembrane" evidence="10">
    <location>
        <begin position="70"/>
        <end position="184"/>
    </location>
</feature>
<feature type="region of interest" description="Disordered" evidence="7">
    <location>
        <begin position="1164"/>
        <end position="1210"/>
    </location>
</feature>
<evidence type="ECO:0000259" key="11">
    <source>
        <dbReference type="Pfam" id="PF14703"/>
    </source>
</evidence>
<dbReference type="eggNOG" id="KOG1134">
    <property type="taxonomic scope" value="Eukaryota"/>
</dbReference>
<dbReference type="Pfam" id="PF02714">
    <property type="entry name" value="RSN1_7TM"/>
    <property type="match status" value="1"/>
</dbReference>
<feature type="transmembrane region" description="Helical" evidence="8">
    <location>
        <begin position="901"/>
        <end position="920"/>
    </location>
</feature>
<dbReference type="Pfam" id="PF14703">
    <property type="entry name" value="PHM7_cyt"/>
    <property type="match status" value="1"/>
</dbReference>
<feature type="transmembrane region" description="Helical" evidence="8">
    <location>
        <begin position="878"/>
        <end position="895"/>
    </location>
</feature>
<dbReference type="KEGG" id="scm:SCHCO_01212437"/>
<feature type="compositionally biased region" description="Polar residues" evidence="7">
    <location>
        <begin position="1168"/>
        <end position="1186"/>
    </location>
</feature>
<feature type="transmembrane region" description="Helical" evidence="8">
    <location>
        <begin position="811"/>
        <end position="830"/>
    </location>
</feature>
<dbReference type="InParanoid" id="D8PX96"/>
<feature type="region of interest" description="Disordered" evidence="7">
    <location>
        <begin position="377"/>
        <end position="424"/>
    </location>
</feature>
<dbReference type="GeneID" id="9586507"/>
<dbReference type="OrthoDB" id="1689567at2759"/>
<feature type="domain" description="CSC1/OSCA1-like 7TM region" evidence="9">
    <location>
        <begin position="619"/>
        <end position="893"/>
    </location>
</feature>
<dbReference type="Pfam" id="PF13967">
    <property type="entry name" value="RSN1_TM"/>
    <property type="match status" value="1"/>
</dbReference>
<name>D8PX96_SCHCM</name>
<feature type="transmembrane region" description="Helical" evidence="8">
    <location>
        <begin position="110"/>
        <end position="130"/>
    </location>
</feature>
<organism evidence="13">
    <name type="scientific">Schizophyllum commune (strain H4-8 / FGSC 9210)</name>
    <name type="common">Split gill fungus</name>
    <dbReference type="NCBI Taxonomy" id="578458"/>
    <lineage>
        <taxon>Eukaryota</taxon>
        <taxon>Fungi</taxon>
        <taxon>Dikarya</taxon>
        <taxon>Basidiomycota</taxon>
        <taxon>Agaricomycotina</taxon>
        <taxon>Agaricomycetes</taxon>
        <taxon>Agaricomycetidae</taxon>
        <taxon>Agaricales</taxon>
        <taxon>Schizophyllaceae</taxon>
        <taxon>Schizophyllum</taxon>
    </lineage>
</organism>
<dbReference type="Proteomes" id="UP000007431">
    <property type="component" value="Unassembled WGS sequence"/>
</dbReference>
<dbReference type="RefSeq" id="XP_003034536.1">
    <property type="nucleotide sequence ID" value="XM_003034490.1"/>
</dbReference>
<evidence type="ECO:0000256" key="5">
    <source>
        <dbReference type="ARBA" id="ARBA00022989"/>
    </source>
</evidence>
<keyword evidence="6 8" id="KW-0472">Membrane</keyword>
<dbReference type="VEuPathDB" id="FungiDB:SCHCODRAFT_01212437"/>
<protein>
    <recommendedName>
        <fullName evidence="14">CSC1/OSCA1-like 7TM region domain-containing protein</fullName>
    </recommendedName>
</protein>
<sequence>MGDIYTRPFSRNYSGLVNQSVIALGITVLCISSHEFMKRRRRGKQYRKGEVGSRESWGFGYLFNARSWARLPTPLAPMGYPLAWVKQVVWFPEDKMNELRGLDATLYIRFLRGCFWFALCHSLTTFPILFPIHVRFSEESVSAKSMTRASISSLVLTTHGRSLLWMHICLLIWVTVSWMITLLWVCHGAFRLRAANIAATARRLSCPEDERTDPRVYYPHPHPQYGFTDVPDAEVDKPIPGLRLRTVMVTNVPPALRKEKDLKEYFEYYMTRKVDAPAIPIMSSTRPGFINKSCAFIFNRAKRLPKKLHIQQQPAQASEMKRDRSQVGEIPVIEKVVIVRKMTELASLLERREEILRLLETAHIKLAKKAVSAVKDELDRRGADKPIPPSRSTSRAAHVAKSRKCAPPDLEVGDSGQAGTMSEEERMELVVSALRPFVDEFDLNEIEASKLRVAIPRMGKHAFKRLRAEGSSGSEEDHDGETYPADAPAGRHNANHRPTVWGALLSLPRSALDAYQPLISLSHLFRGKTVPAIDYYSAKLNLITSLITEDRARAAVDYSPASTAFVTFADPADAQRACKQLAVHPENPLMCMVSMAPAFSDIDWTRMMKSSFDAEFVKDWVVGIGVWGFTIFWLFPVSLLVGLVSIQNISSFWPQLKAYLDKHPWEEEVIQSFLPTILVALLALLIPLLLLLIAKKAHTITTLSALHDRILTRYYKFLIVNVLVFFCVGTAAVQTILTSFRADASAPDILGIVADSFPTAGPFYVGWLIFTTAMHAGFEIALFGLPLILYPTTRSQVTPRKRSVGTRPRTLNYYYWLPNHLLVIHVLVLFAVLNPFVLPFGAIYFFVQCGVIKNQLLHVYAKNYEANGQVLLIRMVRYSLDGLVLGQAVFIAYMVVLKKSSNFICAAILMCFTVAIKLVLTRMIRAQFERDDMAEASVVCYGDAPPDEHAPDNTDGISEGGHTQEGLLTTSPNRSSFLQRTWRLPGWINFEYSTIRERKEPLHRRRPIPFSTDNSFRRIPSRSTHLNVDTAVEKHPSNEETDMVESPTSDAEATVVGHLDTVLKDMPMARTTSPKAIPTHLPEVVHERREREEPLVVRHPPMVPWDDQVTADVSYDNPYYTRAIANVLWLPRDPFGPLDLNDTIDLKRSLTVEESAGEIGTWIGVGRTGTTPGSDQIHTSPRSVNTMLPGRGMTSVSEMDTMSSPSEMGMLSTARSNSSLLFQYDGTEDIELPPGIARRVGEGDIERAPHPTRRRSGSRPRTASRGNELSWGAAGQRRPSVTNRPILHSWRSFSDGTESRSSRVNRARTISGMSSLRPPTLRSGRRSQSTDVELGIRPDAHAQAEFVAAANASRHSVNSHGQPRNINSHQAIMTEVLAEEEAAMHSRLLEEEQEAEEARRTASKSWMTSWLYKKAKPHPDSPPMPEPPEVTGG</sequence>
<feature type="transmembrane region" description="Helical" evidence="8">
    <location>
        <begin position="616"/>
        <end position="649"/>
    </location>
</feature>
<accession>D8PX96</accession>
<dbReference type="HOGENOM" id="CLU_002081_0_0_1"/>
<feature type="region of interest" description="Disordered" evidence="7">
    <location>
        <begin position="1233"/>
        <end position="1286"/>
    </location>
</feature>
<dbReference type="InterPro" id="IPR032880">
    <property type="entry name" value="CSC1/OSCA1-like_N"/>
</dbReference>
<feature type="transmembrane region" description="Helical" evidence="8">
    <location>
        <begin position="669"/>
        <end position="693"/>
    </location>
</feature>
<dbReference type="InterPro" id="IPR003864">
    <property type="entry name" value="CSC1/OSCA1-like_7TM"/>
</dbReference>
<dbReference type="OMA" id="FNFYYWL"/>
<comment type="similarity">
    <text evidence="2">Belongs to the CSC1 (TC 1.A.17) family.</text>
</comment>
<evidence type="ECO:0000259" key="9">
    <source>
        <dbReference type="Pfam" id="PF02714"/>
    </source>
</evidence>
<evidence type="ECO:0000256" key="1">
    <source>
        <dbReference type="ARBA" id="ARBA00004141"/>
    </source>
</evidence>
<keyword evidence="4 8" id="KW-0812">Transmembrane</keyword>
<dbReference type="PANTHER" id="PTHR13018:SF139">
    <property type="entry name" value="PHOSPHATE METABOLISM PROTEIN 7"/>
    <property type="match status" value="1"/>
</dbReference>
<feature type="region of interest" description="Disordered" evidence="7">
    <location>
        <begin position="1414"/>
        <end position="1433"/>
    </location>
</feature>
<feature type="transmembrane region" description="Helical" evidence="8">
    <location>
        <begin position="764"/>
        <end position="790"/>
    </location>
</feature>
<keyword evidence="5 8" id="KW-1133">Transmembrane helix</keyword>
<feature type="region of interest" description="Disordered" evidence="7">
    <location>
        <begin position="1387"/>
        <end position="1407"/>
    </location>
</feature>
<evidence type="ECO:0000259" key="10">
    <source>
        <dbReference type="Pfam" id="PF13967"/>
    </source>
</evidence>
<dbReference type="GO" id="GO:0005886">
    <property type="term" value="C:plasma membrane"/>
    <property type="evidence" value="ECO:0007669"/>
    <property type="project" value="TreeGrafter"/>
</dbReference>
<gene>
    <name evidence="12" type="ORF">SCHCODRAFT_107103</name>
</gene>
<keyword evidence="13" id="KW-1185">Reference proteome</keyword>
<feature type="compositionally biased region" description="Basic and acidic residues" evidence="7">
    <location>
        <begin position="1387"/>
        <end position="1400"/>
    </location>
</feature>
<feature type="compositionally biased region" description="Polar residues" evidence="7">
    <location>
        <begin position="1194"/>
        <end position="1206"/>
    </location>
</feature>